<evidence type="ECO:0008006" key="3">
    <source>
        <dbReference type="Google" id="ProtNLM"/>
    </source>
</evidence>
<reference evidence="1 2" key="1">
    <citation type="submission" date="2016-09" db="EMBL/GenBank/DDBJ databases">
        <authorList>
            <person name="Capua I."/>
            <person name="De Benedictis P."/>
            <person name="Joannis T."/>
            <person name="Lombin L.H."/>
            <person name="Cattoli G."/>
        </authorList>
    </citation>
    <scope>NUCLEOTIDE SEQUENCE [LARGE SCALE GENOMIC DNA]</scope>
    <source>
        <strain evidence="1 2">UB20</strain>
    </source>
</reference>
<evidence type="ECO:0000313" key="2">
    <source>
        <dbReference type="Proteomes" id="UP000182057"/>
    </source>
</evidence>
<protein>
    <recommendedName>
        <fullName evidence="3">Lipocalin-like domain-containing protein</fullName>
    </recommendedName>
</protein>
<proteinExistence type="predicted"/>
<organism evidence="1 2">
    <name type="scientific">Tannerella forsythia</name>
    <name type="common">Bacteroides forsythus</name>
    <dbReference type="NCBI Taxonomy" id="28112"/>
    <lineage>
        <taxon>Bacteria</taxon>
        <taxon>Pseudomonadati</taxon>
        <taxon>Bacteroidota</taxon>
        <taxon>Bacteroidia</taxon>
        <taxon>Bacteroidales</taxon>
        <taxon>Tannerellaceae</taxon>
        <taxon>Tannerella</taxon>
    </lineage>
</organism>
<dbReference type="EMBL" id="FMMM01000078">
    <property type="protein sequence ID" value="SCQ24401.1"/>
    <property type="molecule type" value="Genomic_DNA"/>
</dbReference>
<dbReference type="Proteomes" id="UP000182057">
    <property type="component" value="Unassembled WGS sequence"/>
</dbReference>
<dbReference type="RefSeq" id="WP_046826149.1">
    <property type="nucleotide sequence ID" value="NZ_CAUTZR010000018.1"/>
</dbReference>
<name>A0A1D3UWK5_TANFO</name>
<accession>A0A1D3UWK5</accession>
<dbReference type="AlphaFoldDB" id="A0A1D3UWK5"/>
<gene>
    <name evidence="1" type="ORF">TFUB20_02482</name>
</gene>
<sequence length="131" mass="15222">MKKISLFLVLVFICLSASDKQEQKSVMDILISKEWNMQGMSDKTFSEKYTRTEKYAYFNGQLLGIQDYYLSDTIDGAFNPKKIGLAKNGKYIISKTKDSSISTFEIYEIISISNDFLEIRYIEHTHTLKFK</sequence>
<evidence type="ECO:0000313" key="1">
    <source>
        <dbReference type="EMBL" id="SCQ24401.1"/>
    </source>
</evidence>